<dbReference type="Proteomes" id="UP001148662">
    <property type="component" value="Unassembled WGS sequence"/>
</dbReference>
<evidence type="ECO:0000313" key="1">
    <source>
        <dbReference type="EMBL" id="KAJ3520626.1"/>
    </source>
</evidence>
<reference evidence="1" key="1">
    <citation type="submission" date="2022-07" db="EMBL/GenBank/DDBJ databases">
        <title>Genome Sequence of Phlebia brevispora.</title>
        <authorList>
            <person name="Buettner E."/>
        </authorList>
    </citation>
    <scope>NUCLEOTIDE SEQUENCE</scope>
    <source>
        <strain evidence="1">MPL23</strain>
    </source>
</reference>
<proteinExistence type="predicted"/>
<gene>
    <name evidence="1" type="ORF">NM688_g9134</name>
</gene>
<keyword evidence="2" id="KW-1185">Reference proteome</keyword>
<comment type="caution">
    <text evidence="1">The sequence shown here is derived from an EMBL/GenBank/DDBJ whole genome shotgun (WGS) entry which is preliminary data.</text>
</comment>
<organism evidence="1 2">
    <name type="scientific">Phlebia brevispora</name>
    <dbReference type="NCBI Taxonomy" id="194682"/>
    <lineage>
        <taxon>Eukaryota</taxon>
        <taxon>Fungi</taxon>
        <taxon>Dikarya</taxon>
        <taxon>Basidiomycota</taxon>
        <taxon>Agaricomycotina</taxon>
        <taxon>Agaricomycetes</taxon>
        <taxon>Polyporales</taxon>
        <taxon>Meruliaceae</taxon>
        <taxon>Phlebia</taxon>
    </lineage>
</organism>
<name>A0ACC1RMJ8_9APHY</name>
<evidence type="ECO:0000313" key="2">
    <source>
        <dbReference type="Proteomes" id="UP001148662"/>
    </source>
</evidence>
<sequence>MFGPGDALPARAAPGPGLARPASAIAGLGLIARGAGLFLPVSGKYIDCGAGDMRPRSTLPGCGLRARLICVIGMTSPPGICERLGYRPVIWVVRSSRWDRRDRVG</sequence>
<dbReference type="EMBL" id="JANHOG010002717">
    <property type="protein sequence ID" value="KAJ3520626.1"/>
    <property type="molecule type" value="Genomic_DNA"/>
</dbReference>
<accession>A0ACC1RMJ8</accession>
<protein>
    <submittedName>
        <fullName evidence="1">Uncharacterized protein</fullName>
    </submittedName>
</protein>